<organism evidence="1 2">
    <name type="scientific">Geobacter pickeringii</name>
    <dbReference type="NCBI Taxonomy" id="345632"/>
    <lineage>
        <taxon>Bacteria</taxon>
        <taxon>Pseudomonadati</taxon>
        <taxon>Thermodesulfobacteriota</taxon>
        <taxon>Desulfuromonadia</taxon>
        <taxon>Geobacterales</taxon>
        <taxon>Geobacteraceae</taxon>
        <taxon>Geobacter</taxon>
    </lineage>
</organism>
<dbReference type="AlphaFoldDB" id="A0A0B5BDJ7"/>
<keyword evidence="2" id="KW-1185">Reference proteome</keyword>
<dbReference type="HOGENOM" id="CLU_2464634_0_0_7"/>
<dbReference type="OrthoDB" id="5398312at2"/>
<dbReference type="Proteomes" id="UP000057609">
    <property type="component" value="Chromosome"/>
</dbReference>
<name>A0A0B5BDJ7_9BACT</name>
<dbReference type="RefSeq" id="WP_039741793.1">
    <property type="nucleotide sequence ID" value="NZ_CP009788.1"/>
</dbReference>
<sequence>MLHADLGASLYKTWSAEQQRDEIAKLVEGYRAGLPVLILCRMTEAIAGSRKRAREILHELMTPEERQEAAGRETGEARALVLDFLR</sequence>
<dbReference type="KEGG" id="gpi:GPICK_07420"/>
<gene>
    <name evidence="1" type="ORF">GPICK_07420</name>
</gene>
<evidence type="ECO:0000313" key="1">
    <source>
        <dbReference type="EMBL" id="AJE03209.1"/>
    </source>
</evidence>
<dbReference type="EMBL" id="CP009788">
    <property type="protein sequence ID" value="AJE03209.1"/>
    <property type="molecule type" value="Genomic_DNA"/>
</dbReference>
<accession>A0A0B5BDJ7</accession>
<reference evidence="1 2" key="1">
    <citation type="journal article" date="2015" name="Genome Announc.">
        <title>Complete Genome of Geobacter pickeringii G13T, a Metal-Reducing Isolate from Sedimentary Kaolin Deposits.</title>
        <authorList>
            <person name="Badalamenti J.P."/>
            <person name="Bond D.R."/>
        </authorList>
    </citation>
    <scope>NUCLEOTIDE SEQUENCE [LARGE SCALE GENOMIC DNA]</scope>
    <source>
        <strain evidence="1 2">G13</strain>
    </source>
</reference>
<proteinExistence type="predicted"/>
<protein>
    <submittedName>
        <fullName evidence="1">Uncharacterized protein</fullName>
    </submittedName>
</protein>
<evidence type="ECO:0000313" key="2">
    <source>
        <dbReference type="Proteomes" id="UP000057609"/>
    </source>
</evidence>